<evidence type="ECO:0000256" key="3">
    <source>
        <dbReference type="ARBA" id="ARBA00023098"/>
    </source>
</evidence>
<accession>A0A2M8QEN4</accession>
<dbReference type="GO" id="GO:0006633">
    <property type="term" value="P:fatty acid biosynthetic process"/>
    <property type="evidence" value="ECO:0007669"/>
    <property type="project" value="InterPro"/>
</dbReference>
<organism evidence="4 5">
    <name type="scientific">Candidatus Thermofonsia Clade 3 bacterium</name>
    <dbReference type="NCBI Taxonomy" id="2364212"/>
    <lineage>
        <taxon>Bacteria</taxon>
        <taxon>Bacillati</taxon>
        <taxon>Chloroflexota</taxon>
        <taxon>Candidatus Thermofontia</taxon>
        <taxon>Candidatus Thermofonsia Clade 3</taxon>
    </lineage>
</organism>
<evidence type="ECO:0000313" key="4">
    <source>
        <dbReference type="EMBL" id="PJF48260.1"/>
    </source>
</evidence>
<dbReference type="GO" id="GO:0008770">
    <property type="term" value="F:[acyl-carrier-protein] phosphodiesterase activity"/>
    <property type="evidence" value="ECO:0007669"/>
    <property type="project" value="InterPro"/>
</dbReference>
<evidence type="ECO:0000256" key="1">
    <source>
        <dbReference type="ARBA" id="ARBA00022516"/>
    </source>
</evidence>
<dbReference type="AlphaFoldDB" id="A0A2M8QEN4"/>
<dbReference type="PANTHER" id="PTHR38764">
    <property type="entry name" value="ACYL CARRIER PROTEIN PHOSPHODIESTERASE"/>
    <property type="match status" value="1"/>
</dbReference>
<gene>
    <name evidence="4" type="ORF">CUN48_04370</name>
</gene>
<evidence type="ECO:0000256" key="2">
    <source>
        <dbReference type="ARBA" id="ARBA00022801"/>
    </source>
</evidence>
<keyword evidence="2" id="KW-0378">Hydrolase</keyword>
<keyword evidence="1" id="KW-0444">Lipid biosynthesis</keyword>
<dbReference type="PANTHER" id="PTHR38764:SF1">
    <property type="entry name" value="ACYL CARRIER PROTEIN PHOSPHODIESTERASE"/>
    <property type="match status" value="1"/>
</dbReference>
<protein>
    <submittedName>
        <fullName evidence="4">DUF479 domain-containing protein</fullName>
    </submittedName>
</protein>
<name>A0A2M8QEN4_9CHLR</name>
<keyword evidence="3" id="KW-0443">Lipid metabolism</keyword>
<dbReference type="InterPro" id="IPR007431">
    <property type="entry name" value="ACP_PD"/>
</dbReference>
<proteinExistence type="predicted"/>
<dbReference type="PIRSF" id="PIRSF011489">
    <property type="entry name" value="DUF479"/>
    <property type="match status" value="1"/>
</dbReference>
<dbReference type="Proteomes" id="UP000230790">
    <property type="component" value="Unassembled WGS sequence"/>
</dbReference>
<dbReference type="Pfam" id="PF04336">
    <property type="entry name" value="ACP_PD"/>
    <property type="match status" value="1"/>
</dbReference>
<reference evidence="4 5" key="1">
    <citation type="submission" date="2017-11" db="EMBL/GenBank/DDBJ databases">
        <title>Evolution of Phototrophy in the Chloroflexi Phylum Driven by Horizontal Gene Transfer.</title>
        <authorList>
            <person name="Ward L.M."/>
            <person name="Hemp J."/>
            <person name="Shih P.M."/>
            <person name="Mcglynn S.E."/>
            <person name="Fischer W."/>
        </authorList>
    </citation>
    <scope>NUCLEOTIDE SEQUENCE [LARGE SCALE GENOMIC DNA]</scope>
    <source>
        <strain evidence="4">JP3_7</strain>
    </source>
</reference>
<comment type="caution">
    <text evidence="4">The sequence shown here is derived from an EMBL/GenBank/DDBJ whole genome shotgun (WGS) entry which is preliminary data.</text>
</comment>
<sequence>MNWLAHLFLSDDDIEHRIGNIIADWVKGEARAQFSPGIQRGFASHRLIDLYTDAHPVVARSKARIESPFRRYAAILVDVFYDHFLAVDWEHYCKTPLREWTASVYAQLAAHGHRLPEQARAGLQRMADDDWLGSYATLDGIEATLRRMSRRLSRPNHLGEAAPQLTAHYAELRADFHDFFPELQAYARAVRTARSEFIMAVIP</sequence>
<dbReference type="EMBL" id="PGTN01000019">
    <property type="protein sequence ID" value="PJF48260.1"/>
    <property type="molecule type" value="Genomic_DNA"/>
</dbReference>
<evidence type="ECO:0000313" key="5">
    <source>
        <dbReference type="Proteomes" id="UP000230790"/>
    </source>
</evidence>